<feature type="non-terminal residue" evidence="5">
    <location>
        <position position="1"/>
    </location>
</feature>
<dbReference type="GO" id="GO:0019150">
    <property type="term" value="F:D-ribulokinase activity"/>
    <property type="evidence" value="ECO:0007669"/>
    <property type="project" value="TreeGrafter"/>
</dbReference>
<dbReference type="OrthoDB" id="10262702at2759"/>
<dbReference type="CDD" id="cd07783">
    <property type="entry name" value="ASKHA_NBD_FGGY_SePSK_AtXK1-like"/>
    <property type="match status" value="1"/>
</dbReference>
<proteinExistence type="inferred from homology"/>
<gene>
    <name evidence="5" type="ORF">MICPUCDRAFT_2677</name>
</gene>
<keyword evidence="6" id="KW-1185">Reference proteome</keyword>
<dbReference type="Pfam" id="PF02782">
    <property type="entry name" value="FGGY_C"/>
    <property type="match status" value="1"/>
</dbReference>
<sequence length="457" mass="47544">LFLGLDFGTSGARATVVDASGDVVVETTAKYPPIVDGGKGGDGVPEGGWANAWETALWSILDGLPKAVADAVVAVAVDGTSGTVLIVDADTGESLYPPMLYNEKRDDAVEAIKKIAPEGHTTRSASSALAKLHSWHARSVAENVDVANARLLHHADWIAFLLHGEMGVTDHNNALKLGFDPGLDPGPTEGVCAYGAPCDGAYPDWLLATPYAYALPRTVLPPGTTCGAVSSTEGKKRLGHPGGVKVVAGTTDSIAAFVAARCVDVGDAVTSLGSSLAMKARSPYTGPHTTAETRVDDDTKGIYSHRLCGCWLVGGSSNLGGWLLRSNFTNDEVAALTEAMEATTTTANEIPEYFPGVLLGFGLTVEEATAALTPRPDDDIDFLRAILTSIANVEARSYAELYKLGASHEVRRVFTAGGGAKNEKWSTIRSDALGGVPVTASPYAEAAYGSALLARMG</sequence>
<dbReference type="RefSeq" id="XP_003055664.1">
    <property type="nucleotide sequence ID" value="XM_003055618.1"/>
</dbReference>
<dbReference type="InterPro" id="IPR043129">
    <property type="entry name" value="ATPase_NBD"/>
</dbReference>
<dbReference type="EMBL" id="GG663735">
    <property type="protein sequence ID" value="EEH60916.1"/>
    <property type="molecule type" value="Genomic_DNA"/>
</dbReference>
<comment type="similarity">
    <text evidence="1">Belongs to the FGGY kinase family.</text>
</comment>
<keyword evidence="2" id="KW-0808">Transferase</keyword>
<dbReference type="eggNOG" id="ENOG502QVMB">
    <property type="taxonomic scope" value="Eukaryota"/>
</dbReference>
<evidence type="ECO:0000313" key="5">
    <source>
        <dbReference type="EMBL" id="EEH60916.1"/>
    </source>
</evidence>
<organism evidence="6">
    <name type="scientific">Micromonas pusilla (strain CCMP1545)</name>
    <name type="common">Picoplanktonic green alga</name>
    <dbReference type="NCBI Taxonomy" id="564608"/>
    <lineage>
        <taxon>Eukaryota</taxon>
        <taxon>Viridiplantae</taxon>
        <taxon>Chlorophyta</taxon>
        <taxon>Mamiellophyceae</taxon>
        <taxon>Mamiellales</taxon>
        <taxon>Mamiellaceae</taxon>
        <taxon>Micromonas</taxon>
    </lineage>
</organism>
<dbReference type="GO" id="GO:0005997">
    <property type="term" value="P:xylulose metabolic process"/>
    <property type="evidence" value="ECO:0007669"/>
    <property type="project" value="TreeGrafter"/>
</dbReference>
<dbReference type="InterPro" id="IPR018485">
    <property type="entry name" value="FGGY_C"/>
</dbReference>
<dbReference type="STRING" id="564608.C1MIG9"/>
<protein>
    <submittedName>
        <fullName evidence="5">Predicted protein</fullName>
    </submittedName>
</protein>
<dbReference type="GO" id="GO:0005829">
    <property type="term" value="C:cytosol"/>
    <property type="evidence" value="ECO:0007669"/>
    <property type="project" value="TreeGrafter"/>
</dbReference>
<evidence type="ECO:0000256" key="3">
    <source>
        <dbReference type="ARBA" id="ARBA00022777"/>
    </source>
</evidence>
<dbReference type="KEGG" id="mpp:MICPUCDRAFT_2677"/>
<evidence type="ECO:0000259" key="4">
    <source>
        <dbReference type="Pfam" id="PF02782"/>
    </source>
</evidence>
<reference evidence="5 6" key="1">
    <citation type="journal article" date="2009" name="Science">
        <title>Green evolution and dynamic adaptations revealed by genomes of the marine picoeukaryotes Micromonas.</title>
        <authorList>
            <person name="Worden A.Z."/>
            <person name="Lee J.H."/>
            <person name="Mock T."/>
            <person name="Rouze P."/>
            <person name="Simmons M.P."/>
            <person name="Aerts A.L."/>
            <person name="Allen A.E."/>
            <person name="Cuvelier M.L."/>
            <person name="Derelle E."/>
            <person name="Everett M.V."/>
            <person name="Foulon E."/>
            <person name="Grimwood J."/>
            <person name="Gundlach H."/>
            <person name="Henrissat B."/>
            <person name="Napoli C."/>
            <person name="McDonald S.M."/>
            <person name="Parker M.S."/>
            <person name="Rombauts S."/>
            <person name="Salamov A."/>
            <person name="Von Dassow P."/>
            <person name="Badger J.H."/>
            <person name="Coutinho P.M."/>
            <person name="Demir E."/>
            <person name="Dubchak I."/>
            <person name="Gentemann C."/>
            <person name="Eikrem W."/>
            <person name="Gready J.E."/>
            <person name="John U."/>
            <person name="Lanier W."/>
            <person name="Lindquist E.A."/>
            <person name="Lucas S."/>
            <person name="Mayer K.F."/>
            <person name="Moreau H."/>
            <person name="Not F."/>
            <person name="Otillar R."/>
            <person name="Panaud O."/>
            <person name="Pangilinan J."/>
            <person name="Paulsen I."/>
            <person name="Piegu B."/>
            <person name="Poliakov A."/>
            <person name="Robbens S."/>
            <person name="Schmutz J."/>
            <person name="Toulza E."/>
            <person name="Wyss T."/>
            <person name="Zelensky A."/>
            <person name="Zhou K."/>
            <person name="Armbrust E.V."/>
            <person name="Bhattacharya D."/>
            <person name="Goodenough U.W."/>
            <person name="Van de Peer Y."/>
            <person name="Grigoriev I.V."/>
        </authorList>
    </citation>
    <scope>NUCLEOTIDE SEQUENCE [LARGE SCALE GENOMIC DNA]</scope>
    <source>
        <strain evidence="5 6">CCMP1545</strain>
    </source>
</reference>
<dbReference type="AlphaFoldDB" id="C1MIG9"/>
<dbReference type="Proteomes" id="UP000001876">
    <property type="component" value="Unassembled WGS sequence"/>
</dbReference>
<feature type="domain" description="Carbohydrate kinase FGGY C-terminal" evidence="4">
    <location>
        <begin position="353"/>
        <end position="455"/>
    </location>
</feature>
<name>C1MIG9_MICPC</name>
<dbReference type="OMA" id="FLHQADW"/>
<dbReference type="GO" id="GO:0004856">
    <property type="term" value="F:D-xylulokinase activity"/>
    <property type="evidence" value="ECO:0007669"/>
    <property type="project" value="TreeGrafter"/>
</dbReference>
<evidence type="ECO:0000313" key="6">
    <source>
        <dbReference type="Proteomes" id="UP000001876"/>
    </source>
</evidence>
<accession>C1MIG9</accession>
<dbReference type="SUPFAM" id="SSF53067">
    <property type="entry name" value="Actin-like ATPase domain"/>
    <property type="match status" value="2"/>
</dbReference>
<dbReference type="PANTHER" id="PTHR10196:SF80">
    <property type="entry name" value="D-RIBULOSE KINASE"/>
    <property type="match status" value="1"/>
</dbReference>
<keyword evidence="3" id="KW-0418">Kinase</keyword>
<dbReference type="Gene3D" id="3.30.420.40">
    <property type="match status" value="2"/>
</dbReference>
<dbReference type="PANTHER" id="PTHR10196">
    <property type="entry name" value="SUGAR KINASE"/>
    <property type="match status" value="1"/>
</dbReference>
<dbReference type="GeneID" id="9680972"/>
<evidence type="ECO:0000256" key="1">
    <source>
        <dbReference type="ARBA" id="ARBA00009156"/>
    </source>
</evidence>
<feature type="non-terminal residue" evidence="5">
    <location>
        <position position="457"/>
    </location>
</feature>
<evidence type="ECO:0000256" key="2">
    <source>
        <dbReference type="ARBA" id="ARBA00022679"/>
    </source>
</evidence>